<protein>
    <submittedName>
        <fullName evidence="2">Uncharacterized protein</fullName>
    </submittedName>
</protein>
<dbReference type="Proteomes" id="UP000076761">
    <property type="component" value="Unassembled WGS sequence"/>
</dbReference>
<name>A0A165NUX4_9AGAM</name>
<dbReference type="AlphaFoldDB" id="A0A165NUX4"/>
<dbReference type="InParanoid" id="A0A165NUX4"/>
<keyword evidence="3" id="KW-1185">Reference proteome</keyword>
<sequence length="64" mass="7367">MVKIKPASLIAPFTLFYVAMEFHVVATSFLQLYLTRSKRTMICGRVVLSVQVCDVRTWHDVHIV</sequence>
<evidence type="ECO:0000313" key="3">
    <source>
        <dbReference type="Proteomes" id="UP000076761"/>
    </source>
</evidence>
<keyword evidence="1" id="KW-1133">Transmembrane helix</keyword>
<reference evidence="2 3" key="1">
    <citation type="journal article" date="2016" name="Mol. Biol. Evol.">
        <title>Comparative Genomics of Early-Diverging Mushroom-Forming Fungi Provides Insights into the Origins of Lignocellulose Decay Capabilities.</title>
        <authorList>
            <person name="Nagy L.G."/>
            <person name="Riley R."/>
            <person name="Tritt A."/>
            <person name="Adam C."/>
            <person name="Daum C."/>
            <person name="Floudas D."/>
            <person name="Sun H."/>
            <person name="Yadav J.S."/>
            <person name="Pangilinan J."/>
            <person name="Larsson K.H."/>
            <person name="Matsuura K."/>
            <person name="Barry K."/>
            <person name="Labutti K."/>
            <person name="Kuo R."/>
            <person name="Ohm R.A."/>
            <person name="Bhattacharya S.S."/>
            <person name="Shirouzu T."/>
            <person name="Yoshinaga Y."/>
            <person name="Martin F.M."/>
            <person name="Grigoriev I.V."/>
            <person name="Hibbett D.S."/>
        </authorList>
    </citation>
    <scope>NUCLEOTIDE SEQUENCE [LARGE SCALE GENOMIC DNA]</scope>
    <source>
        <strain evidence="2 3">HHB14362 ss-1</strain>
    </source>
</reference>
<accession>A0A165NUX4</accession>
<feature type="transmembrane region" description="Helical" evidence="1">
    <location>
        <begin position="15"/>
        <end position="35"/>
    </location>
</feature>
<dbReference type="EMBL" id="KV425625">
    <property type="protein sequence ID" value="KZT20142.1"/>
    <property type="molecule type" value="Genomic_DNA"/>
</dbReference>
<proteinExistence type="predicted"/>
<evidence type="ECO:0000256" key="1">
    <source>
        <dbReference type="SAM" id="Phobius"/>
    </source>
</evidence>
<evidence type="ECO:0000313" key="2">
    <source>
        <dbReference type="EMBL" id="KZT20142.1"/>
    </source>
</evidence>
<organism evidence="2 3">
    <name type="scientific">Neolentinus lepideus HHB14362 ss-1</name>
    <dbReference type="NCBI Taxonomy" id="1314782"/>
    <lineage>
        <taxon>Eukaryota</taxon>
        <taxon>Fungi</taxon>
        <taxon>Dikarya</taxon>
        <taxon>Basidiomycota</taxon>
        <taxon>Agaricomycotina</taxon>
        <taxon>Agaricomycetes</taxon>
        <taxon>Gloeophyllales</taxon>
        <taxon>Gloeophyllaceae</taxon>
        <taxon>Neolentinus</taxon>
    </lineage>
</organism>
<gene>
    <name evidence="2" type="ORF">NEOLEDRAFT_1141103</name>
</gene>
<keyword evidence="1" id="KW-0472">Membrane</keyword>
<keyword evidence="1" id="KW-0812">Transmembrane</keyword>